<comment type="catalytic activity">
    <reaction evidence="1">
        <text>Hydrolysis of terminal non-reducing alpha-L-arabinofuranoside residues in alpha-L-arabinosides.</text>
        <dbReference type="EC" id="3.2.1.55"/>
    </reaction>
</comment>
<evidence type="ECO:0000256" key="4">
    <source>
        <dbReference type="ARBA" id="ARBA00012670"/>
    </source>
</evidence>
<keyword evidence="7 9" id="KW-0326">Glycosidase</keyword>
<dbReference type="Gene3D" id="3.20.20.80">
    <property type="entry name" value="Glycosidases"/>
    <property type="match status" value="1"/>
</dbReference>
<evidence type="ECO:0000256" key="7">
    <source>
        <dbReference type="ARBA" id="ARBA00023295"/>
    </source>
</evidence>
<comment type="similarity">
    <text evidence="2">Belongs to the glycosyl hydrolase 51 family.</text>
</comment>
<keyword evidence="6" id="KW-0119">Carbohydrate metabolism</keyword>
<dbReference type="PATRIC" id="fig|348824.6.peg.7599"/>
<dbReference type="EC" id="3.2.1.55" evidence="4"/>
<dbReference type="RefSeq" id="WP_024314613.1">
    <property type="nucleotide sequence ID" value="NZ_ATTO01000013.1"/>
</dbReference>
<dbReference type="InterPro" id="IPR013780">
    <property type="entry name" value="Glyco_hydro_b"/>
</dbReference>
<gene>
    <name evidence="9" type="primary">abfA</name>
    <name evidence="9" type="ORF">LPU83_pLPU83d_1841</name>
</gene>
<comment type="subunit">
    <text evidence="3">Homohexamer; trimer of dimers.</text>
</comment>
<dbReference type="HOGENOM" id="CLU_017810_1_1_5"/>
<geneLocation type="plasmid" evidence="9 10">
    <name>pLPU83d</name>
</geneLocation>
<dbReference type="InterPro" id="IPR017853">
    <property type="entry name" value="GH"/>
</dbReference>
<dbReference type="AlphaFoldDB" id="W6SAP6"/>
<dbReference type="EMBL" id="HG916855">
    <property type="protein sequence ID" value="CDM63211.1"/>
    <property type="molecule type" value="Genomic_DNA"/>
</dbReference>
<dbReference type="InterPro" id="IPR055235">
    <property type="entry name" value="ASD1_cat"/>
</dbReference>
<evidence type="ECO:0000256" key="1">
    <source>
        <dbReference type="ARBA" id="ARBA00001462"/>
    </source>
</evidence>
<evidence type="ECO:0000256" key="3">
    <source>
        <dbReference type="ARBA" id="ARBA00011165"/>
    </source>
</evidence>
<evidence type="ECO:0000259" key="8">
    <source>
        <dbReference type="SMART" id="SM00813"/>
    </source>
</evidence>
<organism evidence="9 10">
    <name type="scientific">Rhizobium favelukesii</name>
    <dbReference type="NCBI Taxonomy" id="348824"/>
    <lineage>
        <taxon>Bacteria</taxon>
        <taxon>Pseudomonadati</taxon>
        <taxon>Pseudomonadota</taxon>
        <taxon>Alphaproteobacteria</taxon>
        <taxon>Hyphomicrobiales</taxon>
        <taxon>Rhizobiaceae</taxon>
        <taxon>Rhizobium/Agrobacterium group</taxon>
        <taxon>Rhizobium</taxon>
    </lineage>
</organism>
<dbReference type="InterPro" id="IPR010720">
    <property type="entry name" value="Alpha-L-AF_C"/>
</dbReference>
<dbReference type="Gene3D" id="2.60.40.1180">
    <property type="entry name" value="Golgi alpha-mannosidase II"/>
    <property type="match status" value="1"/>
</dbReference>
<dbReference type="PANTHER" id="PTHR43576:SF3">
    <property type="entry name" value="ALPHA-L-ARABINOFURANOSIDASE C"/>
    <property type="match status" value="1"/>
</dbReference>
<protein>
    <recommendedName>
        <fullName evidence="4">non-reducing end alpha-L-arabinofuranosidase</fullName>
        <ecNumber evidence="4">3.2.1.55</ecNumber>
    </recommendedName>
</protein>
<dbReference type="GO" id="GO:0046556">
    <property type="term" value="F:alpha-L-arabinofuranosidase activity"/>
    <property type="evidence" value="ECO:0007669"/>
    <property type="project" value="UniProtKB-EC"/>
</dbReference>
<dbReference type="SUPFAM" id="SSF51011">
    <property type="entry name" value="Glycosyl hydrolase domain"/>
    <property type="match status" value="1"/>
</dbReference>
<keyword evidence="10" id="KW-1185">Reference proteome</keyword>
<dbReference type="SMART" id="SM00813">
    <property type="entry name" value="Alpha-L-AF_C"/>
    <property type="match status" value="1"/>
</dbReference>
<keyword evidence="5 9" id="KW-0378">Hydrolase</keyword>
<evidence type="ECO:0000256" key="2">
    <source>
        <dbReference type="ARBA" id="ARBA00007186"/>
    </source>
</evidence>
<dbReference type="Proteomes" id="UP000019443">
    <property type="component" value="Plasmid pLPU83d"/>
</dbReference>
<dbReference type="Pfam" id="PF06964">
    <property type="entry name" value="Alpha-L-AF_C"/>
    <property type="match status" value="1"/>
</dbReference>
<dbReference type="PANTHER" id="PTHR43576">
    <property type="entry name" value="ALPHA-L-ARABINOFURANOSIDASE C-RELATED"/>
    <property type="match status" value="1"/>
</dbReference>
<feature type="domain" description="Alpha-L-arabinofuranosidase C-terminal" evidence="8">
    <location>
        <begin position="290"/>
        <end position="495"/>
    </location>
</feature>
<evidence type="ECO:0000256" key="5">
    <source>
        <dbReference type="ARBA" id="ARBA00022801"/>
    </source>
</evidence>
<evidence type="ECO:0000256" key="6">
    <source>
        <dbReference type="ARBA" id="ARBA00023277"/>
    </source>
</evidence>
<reference evidence="9" key="1">
    <citation type="submission" date="2013-11" db="EMBL/GenBank/DDBJ databases">
        <title>Draft genome sequence of the broad-host-range Rhizobium sp. LPU83 strain, a member of the low-genetic diversity Oregon-like Rhizobium sp. group.</title>
        <authorList>
            <person name="Wibberg D."/>
            <person name="Puehler A."/>
            <person name="Schlueter A."/>
        </authorList>
    </citation>
    <scope>NUCLEOTIDE SEQUENCE [LARGE SCALE GENOMIC DNA]</scope>
    <source>
        <strain evidence="9">LPU83</strain>
        <plasmid evidence="9">pLPU83d</plasmid>
    </source>
</reference>
<evidence type="ECO:0000313" key="10">
    <source>
        <dbReference type="Proteomes" id="UP000019443"/>
    </source>
</evidence>
<dbReference type="SUPFAM" id="SSF51445">
    <property type="entry name" value="(Trans)glycosidases"/>
    <property type="match status" value="1"/>
</dbReference>
<dbReference type="Pfam" id="PF22848">
    <property type="entry name" value="ASD1_dom"/>
    <property type="match status" value="1"/>
</dbReference>
<accession>W6SAP6</accession>
<dbReference type="GO" id="GO:0000272">
    <property type="term" value="P:polysaccharide catabolic process"/>
    <property type="evidence" value="ECO:0007669"/>
    <property type="project" value="TreeGrafter"/>
</dbReference>
<dbReference type="KEGG" id="rhl:LPU83_pLPU83d_1841"/>
<proteinExistence type="inferred from homology"/>
<evidence type="ECO:0000313" key="9">
    <source>
        <dbReference type="EMBL" id="CDM63211.1"/>
    </source>
</evidence>
<dbReference type="GO" id="GO:0046373">
    <property type="term" value="P:L-arabinose metabolic process"/>
    <property type="evidence" value="ECO:0007669"/>
    <property type="project" value="InterPro"/>
</dbReference>
<sequence length="522" mass="58545">MKAAVTAHSKYTISDIDPRLYGSFIEHLGRAVYTGIYEPDHPTADENGMRKDVIELVKELNVPIVRYPGGNFVSAYNWEDGIGPKESRPTRLDLAWHTCESNKVGIHEFADWCTAANTEMMLAVNLGSRGLDEARNFLEYVNHSGGSEWSDKRIANGRAEPWDVKLWCLGNEMDGPWQIGHKTADEYGRLAHETAKAMRAFDSSLELVVCGSSNAHMPTYPEWEATVLDHTYNEVDYISLHMYFENRAKNTANYLARSIELDNYIGTVAGVIDYIKAKKRSSKNVYISFDEWNVWYHSKERDKATLAGANGWPHAPALLEDDYNFEDVLQVGCILNTFINRADVVKIACLAQLINVIAPIMTVPGGPAWRQTIFYPYYFASVYGRGTALKLMVDSPTYRVDDLGDVPYLDVSAVHDADKKTVTFFIVNRHGAETLDLDVSLLEFGALRVIDDQVVSHSDLNITNTADAPDNVVAKAVTGTSVVDGKLSARIAPLSYRMIRLHAYFKPVFPIHIKRYVDNTIV</sequence>
<keyword evidence="9" id="KW-0614">Plasmid</keyword>
<name>W6SAP6_9HYPH</name>